<dbReference type="GO" id="GO:0035514">
    <property type="term" value="F:DNA demethylase activity"/>
    <property type="evidence" value="ECO:0007669"/>
    <property type="project" value="InterPro"/>
</dbReference>
<proteinExistence type="predicted"/>
<keyword evidence="3" id="KW-1185">Reference proteome</keyword>
<organism evidence="2 3">
    <name type="scientific">Phaseolus coccineus</name>
    <name type="common">Scarlet runner bean</name>
    <name type="synonym">Phaseolus multiflorus</name>
    <dbReference type="NCBI Taxonomy" id="3886"/>
    <lineage>
        <taxon>Eukaryota</taxon>
        <taxon>Viridiplantae</taxon>
        <taxon>Streptophyta</taxon>
        <taxon>Embryophyta</taxon>
        <taxon>Tracheophyta</taxon>
        <taxon>Spermatophyta</taxon>
        <taxon>Magnoliopsida</taxon>
        <taxon>eudicotyledons</taxon>
        <taxon>Gunneridae</taxon>
        <taxon>Pentapetalae</taxon>
        <taxon>rosids</taxon>
        <taxon>fabids</taxon>
        <taxon>Fabales</taxon>
        <taxon>Fabaceae</taxon>
        <taxon>Papilionoideae</taxon>
        <taxon>50 kb inversion clade</taxon>
        <taxon>NPAAA clade</taxon>
        <taxon>indigoferoid/millettioid clade</taxon>
        <taxon>Phaseoleae</taxon>
        <taxon>Phaseolus</taxon>
    </lineage>
</organism>
<evidence type="ECO:0000313" key="3">
    <source>
        <dbReference type="Proteomes" id="UP001374584"/>
    </source>
</evidence>
<evidence type="ECO:0000313" key="2">
    <source>
        <dbReference type="EMBL" id="KAK7378748.1"/>
    </source>
</evidence>
<evidence type="ECO:0000256" key="1">
    <source>
        <dbReference type="SAM" id="MobiDB-lite"/>
    </source>
</evidence>
<dbReference type="AlphaFoldDB" id="A0AAN9NXG7"/>
<accession>A0AAN9NXG7</accession>
<name>A0AAN9NXG7_PHACN</name>
<dbReference type="EMBL" id="JAYMYR010000002">
    <property type="protein sequence ID" value="KAK7378748.1"/>
    <property type="molecule type" value="Genomic_DNA"/>
</dbReference>
<dbReference type="PANTHER" id="PTHR46213:SF13">
    <property type="entry name" value="DEMETER-LIKE PROTEIN 2-RELATED"/>
    <property type="match status" value="1"/>
</dbReference>
<comment type="caution">
    <text evidence="2">The sequence shown here is derived from an EMBL/GenBank/DDBJ whole genome shotgun (WGS) entry which is preliminary data.</text>
</comment>
<protein>
    <submittedName>
        <fullName evidence="2">Uncharacterized protein</fullName>
    </submittedName>
</protein>
<feature type="compositionally biased region" description="Polar residues" evidence="1">
    <location>
        <begin position="290"/>
        <end position="315"/>
    </location>
</feature>
<feature type="region of interest" description="Disordered" evidence="1">
    <location>
        <begin position="181"/>
        <end position="315"/>
    </location>
</feature>
<dbReference type="InterPro" id="IPR044811">
    <property type="entry name" value="DME/ROS1"/>
</dbReference>
<feature type="compositionally biased region" description="Basic and acidic residues" evidence="1">
    <location>
        <begin position="227"/>
        <end position="238"/>
    </location>
</feature>
<dbReference type="GO" id="GO:0141166">
    <property type="term" value="P:chromosomal 5-methylcytosine DNA demethylation pathway"/>
    <property type="evidence" value="ECO:0007669"/>
    <property type="project" value="InterPro"/>
</dbReference>
<feature type="region of interest" description="Disordered" evidence="1">
    <location>
        <begin position="1"/>
        <end position="24"/>
    </location>
</feature>
<feature type="compositionally biased region" description="Basic and acidic residues" evidence="1">
    <location>
        <begin position="181"/>
        <end position="219"/>
    </location>
</feature>
<dbReference type="PANTHER" id="PTHR46213">
    <property type="entry name" value="TRANSCRIPTIONAL ACTIVATOR DEMETER"/>
    <property type="match status" value="1"/>
</dbReference>
<dbReference type="Proteomes" id="UP001374584">
    <property type="component" value="Unassembled WGS sequence"/>
</dbReference>
<gene>
    <name evidence="2" type="ORF">VNO80_04195</name>
</gene>
<reference evidence="2 3" key="1">
    <citation type="submission" date="2024-01" db="EMBL/GenBank/DDBJ databases">
        <title>The genomes of 5 underutilized Papilionoideae crops provide insights into root nodulation and disease resistanc.</title>
        <authorList>
            <person name="Jiang F."/>
        </authorList>
    </citation>
    <scope>NUCLEOTIDE SEQUENCE [LARGE SCALE GENOMIC DNA]</scope>
    <source>
        <strain evidence="2">JINMINGXINNONG_FW02</strain>
        <tissue evidence="2">Leaves</tissue>
    </source>
</reference>
<feature type="compositionally biased region" description="Basic residues" evidence="1">
    <location>
        <begin position="251"/>
        <end position="260"/>
    </location>
</feature>
<feature type="compositionally biased region" description="Basic and acidic residues" evidence="1">
    <location>
        <begin position="1"/>
        <end position="10"/>
    </location>
</feature>
<dbReference type="GO" id="GO:0019104">
    <property type="term" value="F:DNA N-glycosylase activity"/>
    <property type="evidence" value="ECO:0007669"/>
    <property type="project" value="InterPro"/>
</dbReference>
<sequence length="478" mass="53509">MEIPESDRRKLQQQPPGLPIPTTPFNPIVPMPVPIWTPEMGNQLYSHFNGIPAGFHLSACPDINNWPFHRSEPAAFAHHNAQTAAQISFDAFPSSSNGIAELYAQADTPFAYSNVTNEELLSQFIPPYNLQCNPSYASFDHHQLSLEQPFVSTIHNQYQDLLGSSYFDYCSKTFPQIAPHKDDAVAAEPRKDAAAPTIIKERNHQREEKNAPAKYDPNRETAASSALRKENYNHKMEVSLDFDLNKTPQPKARRRKHRPKVIKEDKPKQATKKVQSKENQTDKKKARKGLNTTSTPQTEVTGGWTTPLTPESATKTCRRSLNFDTREQARDGNSRHKETMLFAKASSSRNWMADYNGLQECAQILSKPVAQSSSNNSNSRDCLSTGCGLQAVGSKRKQPGIEQADNGNINLIGAQYNAMQAYCQDYGVQFPNVQKKRRTENGRISKTPCKSSVTDLKDQDSQIELFMININPLSAPCL</sequence>